<gene>
    <name evidence="2" type="ORF">TWF506_007077</name>
</gene>
<dbReference type="AlphaFoldDB" id="A0AAN8RPF7"/>
<feature type="region of interest" description="Disordered" evidence="1">
    <location>
        <begin position="1"/>
        <end position="83"/>
    </location>
</feature>
<accession>A0AAN8RPF7</accession>
<evidence type="ECO:0000256" key="1">
    <source>
        <dbReference type="SAM" id="MobiDB-lite"/>
    </source>
</evidence>
<evidence type="ECO:0000313" key="2">
    <source>
        <dbReference type="EMBL" id="KAK6517203.1"/>
    </source>
</evidence>
<keyword evidence="3" id="KW-1185">Reference proteome</keyword>
<feature type="compositionally biased region" description="Basic and acidic residues" evidence="1">
    <location>
        <begin position="9"/>
        <end position="20"/>
    </location>
</feature>
<comment type="caution">
    <text evidence="2">The sequence shown here is derived from an EMBL/GenBank/DDBJ whole genome shotgun (WGS) entry which is preliminary data.</text>
</comment>
<dbReference type="EMBL" id="JAVHJM010000003">
    <property type="protein sequence ID" value="KAK6517203.1"/>
    <property type="molecule type" value="Genomic_DNA"/>
</dbReference>
<feature type="compositionally biased region" description="Acidic residues" evidence="1">
    <location>
        <begin position="63"/>
        <end position="76"/>
    </location>
</feature>
<reference evidence="2 3" key="1">
    <citation type="submission" date="2019-10" db="EMBL/GenBank/DDBJ databases">
        <authorList>
            <person name="Palmer J.M."/>
        </authorList>
    </citation>
    <scope>NUCLEOTIDE SEQUENCE [LARGE SCALE GENOMIC DNA]</scope>
    <source>
        <strain evidence="2 3">TWF506</strain>
    </source>
</reference>
<protein>
    <submittedName>
        <fullName evidence="2">Uncharacterized protein</fullName>
    </submittedName>
</protein>
<dbReference type="Proteomes" id="UP001307849">
    <property type="component" value="Unassembled WGS sequence"/>
</dbReference>
<evidence type="ECO:0000313" key="3">
    <source>
        <dbReference type="Proteomes" id="UP001307849"/>
    </source>
</evidence>
<proteinExistence type="predicted"/>
<name>A0AAN8RPF7_9PEZI</name>
<sequence>MVPLRSLKKRADQKEERLDGDGNGDGSGDDDGDGVVEGEDEDEDEDRVGVGVGVEVGVKVEVEGDGDGDGDGDGGDGDGWMDGWMEEWNVAGRDGRLREDINLVVIGRTRTNRTPFIYFSFRADLTSLLTSPHFTSKHHIFHLN</sequence>
<organism evidence="2 3">
    <name type="scientific">Arthrobotrys conoides</name>
    <dbReference type="NCBI Taxonomy" id="74498"/>
    <lineage>
        <taxon>Eukaryota</taxon>
        <taxon>Fungi</taxon>
        <taxon>Dikarya</taxon>
        <taxon>Ascomycota</taxon>
        <taxon>Pezizomycotina</taxon>
        <taxon>Orbiliomycetes</taxon>
        <taxon>Orbiliales</taxon>
        <taxon>Orbiliaceae</taxon>
        <taxon>Arthrobotrys</taxon>
    </lineage>
</organism>
<feature type="compositionally biased region" description="Acidic residues" evidence="1">
    <location>
        <begin position="27"/>
        <end position="46"/>
    </location>
</feature>